<organism evidence="2 3">
    <name type="scientific">Nocardioides jejuensis</name>
    <dbReference type="NCBI Taxonomy" id="2502782"/>
    <lineage>
        <taxon>Bacteria</taxon>
        <taxon>Bacillati</taxon>
        <taxon>Actinomycetota</taxon>
        <taxon>Actinomycetes</taxon>
        <taxon>Propionibacteriales</taxon>
        <taxon>Nocardioidaceae</taxon>
        <taxon>Nocardioides</taxon>
    </lineage>
</organism>
<dbReference type="OrthoDB" id="5179615at2"/>
<dbReference type="EMBL" id="SJZJ01000002">
    <property type="protein sequence ID" value="TCJ30946.1"/>
    <property type="molecule type" value="Genomic_DNA"/>
</dbReference>
<protein>
    <recommendedName>
        <fullName evidence="4">VanZ family protein</fullName>
    </recommendedName>
</protein>
<feature type="transmembrane region" description="Helical" evidence="1">
    <location>
        <begin position="30"/>
        <end position="48"/>
    </location>
</feature>
<evidence type="ECO:0000313" key="3">
    <source>
        <dbReference type="Proteomes" id="UP000295453"/>
    </source>
</evidence>
<comment type="caution">
    <text evidence="2">The sequence shown here is derived from an EMBL/GenBank/DDBJ whole genome shotgun (WGS) entry which is preliminary data.</text>
</comment>
<gene>
    <name evidence="2" type="ORF">EPD65_01430</name>
</gene>
<feature type="transmembrane region" description="Helical" evidence="1">
    <location>
        <begin position="95"/>
        <end position="113"/>
    </location>
</feature>
<evidence type="ECO:0008006" key="4">
    <source>
        <dbReference type="Google" id="ProtNLM"/>
    </source>
</evidence>
<feature type="transmembrane region" description="Helical" evidence="1">
    <location>
        <begin position="161"/>
        <end position="180"/>
    </location>
</feature>
<keyword evidence="1" id="KW-1133">Transmembrane helix</keyword>
<dbReference type="Pfam" id="PF09997">
    <property type="entry name" value="DUF2238"/>
    <property type="match status" value="1"/>
</dbReference>
<keyword evidence="1" id="KW-0472">Membrane</keyword>
<keyword evidence="3" id="KW-1185">Reference proteome</keyword>
<proteinExistence type="predicted"/>
<feature type="transmembrane region" description="Helical" evidence="1">
    <location>
        <begin position="60"/>
        <end position="83"/>
    </location>
</feature>
<feature type="transmembrane region" description="Helical" evidence="1">
    <location>
        <begin position="120"/>
        <end position="141"/>
    </location>
</feature>
<reference evidence="2 3" key="1">
    <citation type="submission" date="2019-03" db="EMBL/GenBank/DDBJ databases">
        <authorList>
            <person name="Kim M.K.M."/>
        </authorList>
    </citation>
    <scope>NUCLEOTIDE SEQUENCE [LARGE SCALE GENOMIC DNA]</scope>
    <source>
        <strain evidence="2 3">18JY15-6</strain>
    </source>
</reference>
<dbReference type="AlphaFoldDB" id="A0A4R1CL55"/>
<dbReference type="Proteomes" id="UP000295453">
    <property type="component" value="Unassembled WGS sequence"/>
</dbReference>
<name>A0A4R1CL55_9ACTN</name>
<evidence type="ECO:0000313" key="2">
    <source>
        <dbReference type="EMBL" id="TCJ30946.1"/>
    </source>
</evidence>
<keyword evidence="1" id="KW-0812">Transmembrane</keyword>
<evidence type="ECO:0000256" key="1">
    <source>
        <dbReference type="SAM" id="Phobius"/>
    </source>
</evidence>
<sequence length="185" mass="20062">MLLLAATVSQLAVATFVPGIDRFAGKAFGARLAAYPLMMLAVPAAWWLRQRATRRHAPAPWGAFALIMVPFLVDVTGNTLDLYDSVVWWDDLNHFVNWIPLSAGVGLLLTGGLTRRWQVVLLTAGIGALLAICWELGEWYTFIRHGTELNTAYEDTLGDEALGTTGGLVAGLLVAFGRRLPDSAP</sequence>
<accession>A0A4R1CL55</accession>
<dbReference type="InterPro" id="IPR014509">
    <property type="entry name" value="YjdF-like"/>
</dbReference>